<keyword evidence="4" id="KW-1185">Reference proteome</keyword>
<proteinExistence type="predicted"/>
<feature type="region of interest" description="Disordered" evidence="1">
    <location>
        <begin position="163"/>
        <end position="184"/>
    </location>
</feature>
<evidence type="ECO:0000256" key="1">
    <source>
        <dbReference type="SAM" id="MobiDB-lite"/>
    </source>
</evidence>
<evidence type="ECO:0000313" key="4">
    <source>
        <dbReference type="Proteomes" id="UP000185984"/>
    </source>
</evidence>
<dbReference type="STRING" id="247279.NIES1031_12175"/>
<feature type="chain" id="PRO_5013024668" evidence="2">
    <location>
        <begin position="26"/>
        <end position="184"/>
    </location>
</feature>
<comment type="caution">
    <text evidence="3">The sequence shown here is derived from an EMBL/GenBank/DDBJ whole genome shotgun (WGS) entry which is preliminary data.</text>
</comment>
<accession>A0A1U7HQG4</accession>
<dbReference type="Proteomes" id="UP000185984">
    <property type="component" value="Unassembled WGS sequence"/>
</dbReference>
<feature type="signal peptide" evidence="2">
    <location>
        <begin position="1"/>
        <end position="25"/>
    </location>
</feature>
<dbReference type="EMBL" id="MRCC01000009">
    <property type="protein sequence ID" value="OKH25765.1"/>
    <property type="molecule type" value="Genomic_DNA"/>
</dbReference>
<evidence type="ECO:0000256" key="2">
    <source>
        <dbReference type="SAM" id="SignalP"/>
    </source>
</evidence>
<organism evidence="3 4">
    <name type="scientific">Chroogloeocystis siderophila 5.2 s.c.1</name>
    <dbReference type="NCBI Taxonomy" id="247279"/>
    <lineage>
        <taxon>Bacteria</taxon>
        <taxon>Bacillati</taxon>
        <taxon>Cyanobacteriota</taxon>
        <taxon>Cyanophyceae</taxon>
        <taxon>Oscillatoriophycideae</taxon>
        <taxon>Chroococcales</taxon>
        <taxon>Chroococcaceae</taxon>
        <taxon>Chroogloeocystis</taxon>
    </lineage>
</organism>
<protein>
    <submittedName>
        <fullName evidence="3">Uncharacterized protein</fullName>
    </submittedName>
</protein>
<sequence length="184" mass="20703">MRSLLLTILSISTLLASLLSSTVQAVPQPSTEPLELSLLDPGAPLNNRYVITANTISQSDLTVPSLWWAREQFAGQLLDNWIAYPADGTNAGRIDLIVKQHLWNALDYLQRYKFVNHFGTVARDFGYNIRVFNYQQELLATYTCDFTANLQCQIDHLNTTGRPGLRRIGEGQNGTMRQLDTESE</sequence>
<reference evidence="3 4" key="1">
    <citation type="submission" date="2016-11" db="EMBL/GenBank/DDBJ databases">
        <title>Draft Genome Sequences of Nine Cyanobacterial Strains from Diverse Habitats.</title>
        <authorList>
            <person name="Zhu T."/>
            <person name="Hou S."/>
            <person name="Lu X."/>
            <person name="Hess W.R."/>
        </authorList>
    </citation>
    <scope>NUCLEOTIDE SEQUENCE [LARGE SCALE GENOMIC DNA]</scope>
    <source>
        <strain evidence="3 4">5.2 s.c.1</strain>
    </source>
</reference>
<dbReference type="AlphaFoldDB" id="A0A1U7HQG4"/>
<dbReference type="OrthoDB" id="509728at2"/>
<evidence type="ECO:0000313" key="3">
    <source>
        <dbReference type="EMBL" id="OKH25765.1"/>
    </source>
</evidence>
<name>A0A1U7HQG4_9CHRO</name>
<gene>
    <name evidence="3" type="ORF">NIES1031_12175</name>
</gene>
<keyword evidence="2" id="KW-0732">Signal</keyword>